<sequence>MMTVRDELVELRGMRFHYRDWAGPGAGAPVLVLLHGYTGHARSWDRFANRMSDKYRVLALDQRGHGETDWADPPKYGTLEMVEDLKAFVAAVRLERFSLLGLSMGGNVSLAYASECPEELERLVIVDIAPEIAAVGLSRVYANAARGDRFASVEEAVQRALEDSPIAPEDMVRERAVNSMMLMEDGAWTYSYDRALRDPNMPRDRLDPDEGWSRVANIAVPTLLVRGALSDILDRDIAKRFCETVPDCRLVEVAGAGHSVPLDKPDEFLMAAQTFL</sequence>
<dbReference type="EMBL" id="UINC01055512">
    <property type="protein sequence ID" value="SVB74479.1"/>
    <property type="molecule type" value="Genomic_DNA"/>
</dbReference>
<protein>
    <recommendedName>
        <fullName evidence="3">AB hydrolase-1 domain-containing protein</fullName>
    </recommendedName>
</protein>
<dbReference type="PANTHER" id="PTHR43194">
    <property type="entry name" value="HYDROLASE ALPHA/BETA FOLD FAMILY"/>
    <property type="match status" value="1"/>
</dbReference>
<evidence type="ECO:0000256" key="2">
    <source>
        <dbReference type="ARBA" id="ARBA00022801"/>
    </source>
</evidence>
<dbReference type="InterPro" id="IPR029058">
    <property type="entry name" value="AB_hydrolase_fold"/>
</dbReference>
<feature type="domain" description="AB hydrolase-1" evidence="3">
    <location>
        <begin position="29"/>
        <end position="265"/>
    </location>
</feature>
<dbReference type="InterPro" id="IPR050228">
    <property type="entry name" value="Carboxylesterase_BioH"/>
</dbReference>
<name>A0A382GHQ3_9ZZZZ</name>
<dbReference type="PANTHER" id="PTHR43194:SF2">
    <property type="entry name" value="PEROXISOMAL MEMBRANE PROTEIN LPX1"/>
    <property type="match status" value="1"/>
</dbReference>
<evidence type="ECO:0000256" key="1">
    <source>
        <dbReference type="ARBA" id="ARBA00010088"/>
    </source>
</evidence>
<dbReference type="InterPro" id="IPR002410">
    <property type="entry name" value="Peptidase_S33"/>
</dbReference>
<gene>
    <name evidence="4" type="ORF">METZ01_LOCUS227333</name>
</gene>
<organism evidence="4">
    <name type="scientific">marine metagenome</name>
    <dbReference type="NCBI Taxonomy" id="408172"/>
    <lineage>
        <taxon>unclassified sequences</taxon>
        <taxon>metagenomes</taxon>
        <taxon>ecological metagenomes</taxon>
    </lineage>
</organism>
<dbReference type="SUPFAM" id="SSF53474">
    <property type="entry name" value="alpha/beta-Hydrolases"/>
    <property type="match status" value="1"/>
</dbReference>
<keyword evidence="2" id="KW-0378">Hydrolase</keyword>
<evidence type="ECO:0000259" key="3">
    <source>
        <dbReference type="Pfam" id="PF00561"/>
    </source>
</evidence>
<accession>A0A382GHQ3</accession>
<dbReference type="AlphaFoldDB" id="A0A382GHQ3"/>
<dbReference type="GO" id="GO:0006508">
    <property type="term" value="P:proteolysis"/>
    <property type="evidence" value="ECO:0007669"/>
    <property type="project" value="InterPro"/>
</dbReference>
<dbReference type="PRINTS" id="PR00111">
    <property type="entry name" value="ABHYDROLASE"/>
</dbReference>
<dbReference type="GO" id="GO:0008233">
    <property type="term" value="F:peptidase activity"/>
    <property type="evidence" value="ECO:0007669"/>
    <property type="project" value="InterPro"/>
</dbReference>
<dbReference type="PRINTS" id="PR00793">
    <property type="entry name" value="PROAMNOPTASE"/>
</dbReference>
<comment type="similarity">
    <text evidence="1">Belongs to the peptidase S33 family.</text>
</comment>
<proteinExistence type="inferred from homology"/>
<reference evidence="4" key="1">
    <citation type="submission" date="2018-05" db="EMBL/GenBank/DDBJ databases">
        <authorList>
            <person name="Lanie J.A."/>
            <person name="Ng W.-L."/>
            <person name="Kazmierczak K.M."/>
            <person name="Andrzejewski T.M."/>
            <person name="Davidsen T.M."/>
            <person name="Wayne K.J."/>
            <person name="Tettelin H."/>
            <person name="Glass J.I."/>
            <person name="Rusch D."/>
            <person name="Podicherti R."/>
            <person name="Tsui H.-C.T."/>
            <person name="Winkler M.E."/>
        </authorList>
    </citation>
    <scope>NUCLEOTIDE SEQUENCE</scope>
</reference>
<dbReference type="Gene3D" id="3.40.50.1820">
    <property type="entry name" value="alpha/beta hydrolase"/>
    <property type="match status" value="1"/>
</dbReference>
<dbReference type="InterPro" id="IPR000073">
    <property type="entry name" value="AB_hydrolase_1"/>
</dbReference>
<evidence type="ECO:0000313" key="4">
    <source>
        <dbReference type="EMBL" id="SVB74479.1"/>
    </source>
</evidence>
<dbReference type="Pfam" id="PF00561">
    <property type="entry name" value="Abhydrolase_1"/>
    <property type="match status" value="1"/>
</dbReference>